<protein>
    <submittedName>
        <fullName evidence="2">Uncharacterized protein</fullName>
    </submittedName>
</protein>
<dbReference type="AlphaFoldDB" id="A0A6A6SNV3"/>
<feature type="compositionally biased region" description="Basic and acidic residues" evidence="1">
    <location>
        <begin position="1"/>
        <end position="10"/>
    </location>
</feature>
<evidence type="ECO:0000256" key="1">
    <source>
        <dbReference type="SAM" id="MobiDB-lite"/>
    </source>
</evidence>
<dbReference type="Proteomes" id="UP000799324">
    <property type="component" value="Unassembled WGS sequence"/>
</dbReference>
<keyword evidence="3" id="KW-1185">Reference proteome</keyword>
<gene>
    <name evidence="2" type="ORF">K491DRAFT_198130</name>
</gene>
<evidence type="ECO:0000313" key="2">
    <source>
        <dbReference type="EMBL" id="KAF2649525.1"/>
    </source>
</evidence>
<feature type="region of interest" description="Disordered" evidence="1">
    <location>
        <begin position="53"/>
        <end position="90"/>
    </location>
</feature>
<sequence>MAANNYERRGSSFSNGAQQGYGYNDAKSAEDNLRNELFMQQHIGEQASPIQRQPYHPVYPASSTPPQPQQLASAQPYPRHPQQAGYFEPNSLNTTSATLATTDYRYYRSPVSQDANQYGVHVDFGGTPVQGYAETDRSAADRTSTQDLLIGQSGSCQIAELKNKCDSFPCRIGNALSPRPVDQGLIIGHRTGSVPGIERPGSAIAT</sequence>
<name>A0A6A6SNV3_9PLEO</name>
<organism evidence="2 3">
    <name type="scientific">Lophiostoma macrostomum CBS 122681</name>
    <dbReference type="NCBI Taxonomy" id="1314788"/>
    <lineage>
        <taxon>Eukaryota</taxon>
        <taxon>Fungi</taxon>
        <taxon>Dikarya</taxon>
        <taxon>Ascomycota</taxon>
        <taxon>Pezizomycotina</taxon>
        <taxon>Dothideomycetes</taxon>
        <taxon>Pleosporomycetidae</taxon>
        <taxon>Pleosporales</taxon>
        <taxon>Lophiostomataceae</taxon>
        <taxon>Lophiostoma</taxon>
    </lineage>
</organism>
<accession>A0A6A6SNV3</accession>
<evidence type="ECO:0000313" key="3">
    <source>
        <dbReference type="Proteomes" id="UP000799324"/>
    </source>
</evidence>
<feature type="region of interest" description="Disordered" evidence="1">
    <location>
        <begin position="1"/>
        <end position="38"/>
    </location>
</feature>
<proteinExistence type="predicted"/>
<dbReference type="EMBL" id="MU004488">
    <property type="protein sequence ID" value="KAF2649525.1"/>
    <property type="molecule type" value="Genomic_DNA"/>
</dbReference>
<reference evidence="2" key="1">
    <citation type="journal article" date="2020" name="Stud. Mycol.">
        <title>101 Dothideomycetes genomes: a test case for predicting lifestyles and emergence of pathogens.</title>
        <authorList>
            <person name="Haridas S."/>
            <person name="Albert R."/>
            <person name="Binder M."/>
            <person name="Bloem J."/>
            <person name="Labutti K."/>
            <person name="Salamov A."/>
            <person name="Andreopoulos B."/>
            <person name="Baker S."/>
            <person name="Barry K."/>
            <person name="Bills G."/>
            <person name="Bluhm B."/>
            <person name="Cannon C."/>
            <person name="Castanera R."/>
            <person name="Culley D."/>
            <person name="Daum C."/>
            <person name="Ezra D."/>
            <person name="Gonzalez J."/>
            <person name="Henrissat B."/>
            <person name="Kuo A."/>
            <person name="Liang C."/>
            <person name="Lipzen A."/>
            <person name="Lutzoni F."/>
            <person name="Magnuson J."/>
            <person name="Mondo S."/>
            <person name="Nolan M."/>
            <person name="Ohm R."/>
            <person name="Pangilinan J."/>
            <person name="Park H.-J."/>
            <person name="Ramirez L."/>
            <person name="Alfaro M."/>
            <person name="Sun H."/>
            <person name="Tritt A."/>
            <person name="Yoshinaga Y."/>
            <person name="Zwiers L.-H."/>
            <person name="Turgeon B."/>
            <person name="Goodwin S."/>
            <person name="Spatafora J."/>
            <person name="Crous P."/>
            <person name="Grigoriev I."/>
        </authorList>
    </citation>
    <scope>NUCLEOTIDE SEQUENCE</scope>
    <source>
        <strain evidence="2">CBS 122681</strain>
    </source>
</reference>